<evidence type="ECO:0000313" key="7">
    <source>
        <dbReference type="Proteomes" id="UP000615755"/>
    </source>
</evidence>
<dbReference type="PANTHER" id="PTHR30537">
    <property type="entry name" value="HTH-TYPE TRANSCRIPTIONAL REGULATOR"/>
    <property type="match status" value="1"/>
</dbReference>
<comment type="similarity">
    <text evidence="1">Belongs to the LysR transcriptional regulatory family.</text>
</comment>
<sequence>MGKIEDWQDIHIAYIVASKGTLTAAAHVLSIHHSTVLRRINQLESQLNTRLFHRHARGYQVTEAGQQLLQAGTAIEDTLGQLYHKIVAADTTLSGRLLLTTVSGIVEMLSPACLEFQKQHPKVQLEIILEQRRLRLDHGQAHIAIRAGDKPSDPDYIVQHLCSTTAGLYASDDYIKRMGIPQTKAELSQHHFVSGVAGFNAMVPYFDWVDKQIDAAQICIRVSETAEAARAIYSGLGIGGLQHNIAKQSHRIQPILEEELTWPLDFWLVTHVSVHRTAKVQALCRVFKHYFKSS</sequence>
<dbReference type="InterPro" id="IPR000847">
    <property type="entry name" value="LysR_HTH_N"/>
</dbReference>
<dbReference type="Gene3D" id="1.10.10.10">
    <property type="entry name" value="Winged helix-like DNA-binding domain superfamily/Winged helix DNA-binding domain"/>
    <property type="match status" value="1"/>
</dbReference>
<evidence type="ECO:0000313" key="6">
    <source>
        <dbReference type="EMBL" id="MBE0366555.1"/>
    </source>
</evidence>
<keyword evidence="2" id="KW-0805">Transcription regulation</keyword>
<dbReference type="RefSeq" id="WP_225738241.1">
    <property type="nucleotide sequence ID" value="NZ_AQGV01000009.1"/>
</dbReference>
<protein>
    <recommendedName>
        <fullName evidence="5">HTH lysR-type domain-containing protein</fullName>
    </recommendedName>
</protein>
<gene>
    <name evidence="6" type="ORF">PAUR_a3582</name>
</gene>
<accession>A0ABR9E6D8</accession>
<dbReference type="InterPro" id="IPR058163">
    <property type="entry name" value="LysR-type_TF_proteobact-type"/>
</dbReference>
<dbReference type="EMBL" id="AQGV01000009">
    <property type="protein sequence ID" value="MBE0366555.1"/>
    <property type="molecule type" value="Genomic_DNA"/>
</dbReference>
<evidence type="ECO:0000256" key="2">
    <source>
        <dbReference type="ARBA" id="ARBA00023015"/>
    </source>
</evidence>
<evidence type="ECO:0000256" key="4">
    <source>
        <dbReference type="ARBA" id="ARBA00023163"/>
    </source>
</evidence>
<evidence type="ECO:0000259" key="5">
    <source>
        <dbReference type="PROSITE" id="PS50931"/>
    </source>
</evidence>
<evidence type="ECO:0000256" key="3">
    <source>
        <dbReference type="ARBA" id="ARBA00023125"/>
    </source>
</evidence>
<organism evidence="6 7">
    <name type="scientific">Pseudoalteromonas aurantia 208</name>
    <dbReference type="NCBI Taxonomy" id="1314867"/>
    <lineage>
        <taxon>Bacteria</taxon>
        <taxon>Pseudomonadati</taxon>
        <taxon>Pseudomonadota</taxon>
        <taxon>Gammaproteobacteria</taxon>
        <taxon>Alteromonadales</taxon>
        <taxon>Pseudoalteromonadaceae</taxon>
        <taxon>Pseudoalteromonas</taxon>
    </lineage>
</organism>
<keyword evidence="3" id="KW-0238">DNA-binding</keyword>
<proteinExistence type="inferred from homology"/>
<comment type="caution">
    <text evidence="6">The sequence shown here is derived from an EMBL/GenBank/DDBJ whole genome shotgun (WGS) entry which is preliminary data.</text>
</comment>
<dbReference type="Pfam" id="PF00126">
    <property type="entry name" value="HTH_1"/>
    <property type="match status" value="1"/>
</dbReference>
<dbReference type="SUPFAM" id="SSF53850">
    <property type="entry name" value="Periplasmic binding protein-like II"/>
    <property type="match status" value="1"/>
</dbReference>
<reference evidence="6 7" key="1">
    <citation type="submission" date="2015-03" db="EMBL/GenBank/DDBJ databases">
        <title>Genome sequence of Pseudoalteromonas aurantia.</title>
        <authorList>
            <person name="Xie B.-B."/>
            <person name="Rong J.-C."/>
            <person name="Qin Q.-L."/>
            <person name="Zhang Y.-Z."/>
        </authorList>
    </citation>
    <scope>NUCLEOTIDE SEQUENCE [LARGE SCALE GENOMIC DNA]</scope>
    <source>
        <strain evidence="6 7">208</strain>
    </source>
</reference>
<dbReference type="PANTHER" id="PTHR30537:SF3">
    <property type="entry name" value="TRANSCRIPTIONAL REGULATORY PROTEIN"/>
    <property type="match status" value="1"/>
</dbReference>
<dbReference type="PROSITE" id="PS50931">
    <property type="entry name" value="HTH_LYSR"/>
    <property type="match status" value="1"/>
</dbReference>
<keyword evidence="7" id="KW-1185">Reference proteome</keyword>
<keyword evidence="4" id="KW-0804">Transcription</keyword>
<dbReference type="InterPro" id="IPR036388">
    <property type="entry name" value="WH-like_DNA-bd_sf"/>
</dbReference>
<dbReference type="Proteomes" id="UP000615755">
    <property type="component" value="Unassembled WGS sequence"/>
</dbReference>
<dbReference type="SUPFAM" id="SSF46785">
    <property type="entry name" value="Winged helix' DNA-binding domain"/>
    <property type="match status" value="1"/>
</dbReference>
<dbReference type="Pfam" id="PF03466">
    <property type="entry name" value="LysR_substrate"/>
    <property type="match status" value="1"/>
</dbReference>
<evidence type="ECO:0000256" key="1">
    <source>
        <dbReference type="ARBA" id="ARBA00009437"/>
    </source>
</evidence>
<name>A0ABR9E6D8_9GAMM</name>
<dbReference type="Gene3D" id="3.40.190.290">
    <property type="match status" value="1"/>
</dbReference>
<dbReference type="InterPro" id="IPR036390">
    <property type="entry name" value="WH_DNA-bd_sf"/>
</dbReference>
<dbReference type="InterPro" id="IPR005119">
    <property type="entry name" value="LysR_subst-bd"/>
</dbReference>
<feature type="domain" description="HTH lysR-type" evidence="5">
    <location>
        <begin position="5"/>
        <end position="62"/>
    </location>
</feature>